<gene>
    <name evidence="2" type="ORF">J2Y69_001395</name>
</gene>
<feature type="region of interest" description="Disordered" evidence="1">
    <location>
        <begin position="40"/>
        <end position="60"/>
    </location>
</feature>
<feature type="compositionally biased region" description="Basic residues" evidence="1">
    <location>
        <begin position="49"/>
        <end position="60"/>
    </location>
</feature>
<organism evidence="2 3">
    <name type="scientific">Microbacterium resistens</name>
    <dbReference type="NCBI Taxonomy" id="156977"/>
    <lineage>
        <taxon>Bacteria</taxon>
        <taxon>Bacillati</taxon>
        <taxon>Actinomycetota</taxon>
        <taxon>Actinomycetes</taxon>
        <taxon>Micrococcales</taxon>
        <taxon>Microbacteriaceae</taxon>
        <taxon>Microbacterium</taxon>
    </lineage>
</organism>
<dbReference type="RefSeq" id="WP_310018935.1">
    <property type="nucleotide sequence ID" value="NZ_JAVDUM010000005.1"/>
</dbReference>
<evidence type="ECO:0000313" key="2">
    <source>
        <dbReference type="EMBL" id="MDR6866796.1"/>
    </source>
</evidence>
<name>A0ABU1SB65_9MICO</name>
<proteinExistence type="predicted"/>
<protein>
    <submittedName>
        <fullName evidence="2">Uncharacterized protein</fullName>
    </submittedName>
</protein>
<reference evidence="2 3" key="1">
    <citation type="submission" date="2023-07" db="EMBL/GenBank/DDBJ databases">
        <title>Sorghum-associated microbial communities from plants grown in Nebraska, USA.</title>
        <authorList>
            <person name="Schachtman D."/>
        </authorList>
    </citation>
    <scope>NUCLEOTIDE SEQUENCE [LARGE SCALE GENOMIC DNA]</scope>
    <source>
        <strain evidence="2 3">2980</strain>
    </source>
</reference>
<comment type="caution">
    <text evidence="2">The sequence shown here is derived from an EMBL/GenBank/DDBJ whole genome shotgun (WGS) entry which is preliminary data.</text>
</comment>
<dbReference type="EMBL" id="JAVDUM010000005">
    <property type="protein sequence ID" value="MDR6866796.1"/>
    <property type="molecule type" value="Genomic_DNA"/>
</dbReference>
<dbReference type="Proteomes" id="UP001259347">
    <property type="component" value="Unassembled WGS sequence"/>
</dbReference>
<keyword evidence="3" id="KW-1185">Reference proteome</keyword>
<accession>A0ABU1SB65</accession>
<sequence>MLTADELGEVGVTTRADAADLAEATITLLDTAAFMFAPRIPRSSPVSRGSKRVRRTARRR</sequence>
<evidence type="ECO:0000313" key="3">
    <source>
        <dbReference type="Proteomes" id="UP001259347"/>
    </source>
</evidence>
<evidence type="ECO:0000256" key="1">
    <source>
        <dbReference type="SAM" id="MobiDB-lite"/>
    </source>
</evidence>